<accession>A0A1X0IER1</accession>
<evidence type="ECO:0000256" key="1">
    <source>
        <dbReference type="ARBA" id="ARBA00022679"/>
    </source>
</evidence>
<sequence length="394" mass="42003">MQEPLPLEGTTVVSVEQAVAAPFATRQLADLGARVIKIERPDGGDFARHYDETVLGQSSYFVWLNRSKESLTIDLKCAAGRAILEALLSKADVLVHNLGPGAAGRIDLDADAVARRHPNIIVCSISGYGAVGQDAQRKAYDLLVQGESGLLSLTGTPSSPAKVGISIADIAAGMYAFSGILTALLRRAKTGQAGPVEVSLFDAMAEWMGAPMYYSHYSGRQPARFGAQHATIAPYGPFETADGSILLAVQNEREWASFCRIVLALPELAHDERFASNSARVAHRDECNAIIADRLSKLKTIDALALLEEAAVATASINSVADLIAHRSLTQRHRWGEVDTPNGPIRALSPPATLSGVPVVLGPVPSLGQHTDSVLTELGYTSEQIVHLRTSRTV</sequence>
<dbReference type="InterPro" id="IPR044855">
    <property type="entry name" value="CoA-Trfase_III_dom3_sf"/>
</dbReference>
<dbReference type="PANTHER" id="PTHR48207:SF3">
    <property type="entry name" value="SUCCINATE--HYDROXYMETHYLGLUTARATE COA-TRANSFERASE"/>
    <property type="match status" value="1"/>
</dbReference>
<evidence type="ECO:0000313" key="3">
    <source>
        <dbReference type="Proteomes" id="UP000192513"/>
    </source>
</evidence>
<dbReference type="InterPro" id="IPR023606">
    <property type="entry name" value="CoA-Trfase_III_dom_1_sf"/>
</dbReference>
<protein>
    <submittedName>
        <fullName evidence="2">Carnitine dehydratase</fullName>
    </submittedName>
</protein>
<dbReference type="Gene3D" id="3.40.50.10540">
    <property type="entry name" value="Crotonobetainyl-coa:carnitine coa-transferase, domain 1"/>
    <property type="match status" value="1"/>
</dbReference>
<evidence type="ECO:0000313" key="2">
    <source>
        <dbReference type="EMBL" id="ORB45375.1"/>
    </source>
</evidence>
<reference evidence="2 3" key="1">
    <citation type="submission" date="2017-02" db="EMBL/GenBank/DDBJ databases">
        <title>The new phylogeny of genus Mycobacterium.</title>
        <authorList>
            <person name="Tortoli E."/>
            <person name="Trovato A."/>
            <person name="Cirillo D.M."/>
        </authorList>
    </citation>
    <scope>NUCLEOTIDE SEQUENCE [LARGE SCALE GENOMIC DNA]</scope>
    <source>
        <strain evidence="2 3">DSM 45000</strain>
    </source>
</reference>
<dbReference type="AlphaFoldDB" id="A0A1X0IER1"/>
<organism evidence="2 3">
    <name type="scientific">Mycobacterium paraseoulense</name>
    <dbReference type="NCBI Taxonomy" id="590652"/>
    <lineage>
        <taxon>Bacteria</taxon>
        <taxon>Bacillati</taxon>
        <taxon>Actinomycetota</taxon>
        <taxon>Actinomycetes</taxon>
        <taxon>Mycobacteriales</taxon>
        <taxon>Mycobacteriaceae</taxon>
        <taxon>Mycobacterium</taxon>
    </lineage>
</organism>
<dbReference type="SUPFAM" id="SSF89796">
    <property type="entry name" value="CoA-transferase family III (CaiB/BaiF)"/>
    <property type="match status" value="1"/>
</dbReference>
<dbReference type="GO" id="GO:0008410">
    <property type="term" value="F:CoA-transferase activity"/>
    <property type="evidence" value="ECO:0007669"/>
    <property type="project" value="TreeGrafter"/>
</dbReference>
<keyword evidence="1" id="KW-0808">Transferase</keyword>
<dbReference type="PANTHER" id="PTHR48207">
    <property type="entry name" value="SUCCINATE--HYDROXYMETHYLGLUTARATE COA-TRANSFERASE"/>
    <property type="match status" value="1"/>
</dbReference>
<proteinExistence type="predicted"/>
<dbReference type="InterPro" id="IPR003673">
    <property type="entry name" value="CoA-Trfase_fam_III"/>
</dbReference>
<comment type="caution">
    <text evidence="2">The sequence shown here is derived from an EMBL/GenBank/DDBJ whole genome shotgun (WGS) entry which is preliminary data.</text>
</comment>
<dbReference type="STRING" id="590652.BST39_03865"/>
<dbReference type="InterPro" id="IPR050483">
    <property type="entry name" value="CoA-transferase_III_domain"/>
</dbReference>
<dbReference type="Proteomes" id="UP000192513">
    <property type="component" value="Unassembled WGS sequence"/>
</dbReference>
<name>A0A1X0IER1_9MYCO</name>
<dbReference type="Gene3D" id="3.30.1540.10">
    <property type="entry name" value="formyl-coa transferase, domain 3"/>
    <property type="match status" value="1"/>
</dbReference>
<dbReference type="Pfam" id="PF02515">
    <property type="entry name" value="CoA_transf_3"/>
    <property type="match status" value="1"/>
</dbReference>
<dbReference type="EMBL" id="MVIE01000004">
    <property type="protein sequence ID" value="ORB45375.1"/>
    <property type="molecule type" value="Genomic_DNA"/>
</dbReference>
<keyword evidence="3" id="KW-1185">Reference proteome</keyword>
<gene>
    <name evidence="2" type="ORF">BST39_03865</name>
</gene>